<dbReference type="PANTHER" id="PTHR30046:SF0">
    <property type="entry name" value="FLAGELLAR M-RING PROTEIN"/>
    <property type="match status" value="1"/>
</dbReference>
<dbReference type="InterPro" id="IPR013556">
    <property type="entry name" value="Flag_M-ring_C"/>
</dbReference>
<comment type="caution">
    <text evidence="13">The sequence shown here is derived from an EMBL/GenBank/DDBJ whole genome shotgun (WGS) entry which is preliminary data.</text>
</comment>
<dbReference type="AlphaFoldDB" id="A0A316GLV0"/>
<name>A0A316GLV0_9RHOB</name>
<keyword evidence="7 10" id="KW-0472">Membrane</keyword>
<dbReference type="GO" id="GO:0003774">
    <property type="term" value="F:cytoskeletal motor activity"/>
    <property type="evidence" value="ECO:0007669"/>
    <property type="project" value="InterPro"/>
</dbReference>
<dbReference type="Pfam" id="PF08345">
    <property type="entry name" value="YscJ_FliF_C"/>
    <property type="match status" value="1"/>
</dbReference>
<keyword evidence="5 10" id="KW-0812">Transmembrane</keyword>
<dbReference type="InterPro" id="IPR000067">
    <property type="entry name" value="FlgMring_FliF"/>
</dbReference>
<dbReference type="Pfam" id="PF01514">
    <property type="entry name" value="YscJ_FliF"/>
    <property type="match status" value="1"/>
</dbReference>
<dbReference type="GO" id="GO:0009431">
    <property type="term" value="C:bacterial-type flagellum basal body, MS ring"/>
    <property type="evidence" value="ECO:0007669"/>
    <property type="project" value="InterPro"/>
</dbReference>
<dbReference type="PRINTS" id="PR01009">
    <property type="entry name" value="FLGMRINGFLIF"/>
</dbReference>
<dbReference type="RefSeq" id="WP_109667624.1">
    <property type="nucleotide sequence ID" value="NZ_QGGW01000004.1"/>
</dbReference>
<protein>
    <recommendedName>
        <fullName evidence="9">Flagellar M-ring protein</fullName>
    </recommendedName>
</protein>
<keyword evidence="13" id="KW-0969">Cilium</keyword>
<evidence type="ECO:0000256" key="1">
    <source>
        <dbReference type="ARBA" id="ARBA00004117"/>
    </source>
</evidence>
<dbReference type="NCBIfam" id="TIGR00206">
    <property type="entry name" value="fliF"/>
    <property type="match status" value="1"/>
</dbReference>
<evidence type="ECO:0000313" key="14">
    <source>
        <dbReference type="Proteomes" id="UP000245708"/>
    </source>
</evidence>
<dbReference type="InterPro" id="IPR043427">
    <property type="entry name" value="YscJ/FliF"/>
</dbReference>
<feature type="domain" description="Flagellar M-ring C-terminal" evidence="12">
    <location>
        <begin position="270"/>
        <end position="432"/>
    </location>
</feature>
<evidence type="ECO:0000256" key="5">
    <source>
        <dbReference type="ARBA" id="ARBA00022692"/>
    </source>
</evidence>
<evidence type="ECO:0000259" key="11">
    <source>
        <dbReference type="Pfam" id="PF01514"/>
    </source>
</evidence>
<comment type="similarity">
    <text evidence="3 9">Belongs to the FliF family.</text>
</comment>
<dbReference type="InterPro" id="IPR006182">
    <property type="entry name" value="FliF_N_dom"/>
</dbReference>
<dbReference type="Gene3D" id="3.30.300.30">
    <property type="match status" value="1"/>
</dbReference>
<dbReference type="OrthoDB" id="9807026at2"/>
<dbReference type="Proteomes" id="UP000245708">
    <property type="component" value="Unassembled WGS sequence"/>
</dbReference>
<keyword evidence="14" id="KW-1185">Reference proteome</keyword>
<accession>A0A316GLV0</accession>
<evidence type="ECO:0000256" key="10">
    <source>
        <dbReference type="SAM" id="Phobius"/>
    </source>
</evidence>
<evidence type="ECO:0000256" key="4">
    <source>
        <dbReference type="ARBA" id="ARBA00022475"/>
    </source>
</evidence>
<dbReference type="EMBL" id="QGGW01000004">
    <property type="protein sequence ID" value="PWK60392.1"/>
    <property type="molecule type" value="Genomic_DNA"/>
</dbReference>
<comment type="function">
    <text evidence="9">The M ring may be actively involved in energy transduction.</text>
</comment>
<evidence type="ECO:0000259" key="12">
    <source>
        <dbReference type="Pfam" id="PF08345"/>
    </source>
</evidence>
<keyword evidence="4" id="KW-1003">Cell membrane</keyword>
<dbReference type="GO" id="GO:0005886">
    <property type="term" value="C:plasma membrane"/>
    <property type="evidence" value="ECO:0007669"/>
    <property type="project" value="UniProtKB-SubCell"/>
</dbReference>
<proteinExistence type="inferred from homology"/>
<keyword evidence="6 10" id="KW-1133">Transmembrane helix</keyword>
<gene>
    <name evidence="13" type="ORF">C7455_10428</name>
</gene>
<sequence>MEPQTASLVPGGAAGGLPARARAMMMQADRLITQPALRRALPAIAVLTVVALGLMVYLALSPADRISLQNGLPEGEKARAMELLQAQGFDARLDPSTGALTVASAEYHRARMALAAEGLPQGTPDGMAAITDMPLGTSRSVEAARLRRMLELDLARSIAELQPVRAARVHLALPERSAFLRDREEASASVVLQLGTGQSLSAAQVRAIIGLVAGAVPEMGPDAVSVVDQSGRLLSTPEGGDAMAEEGSAQMRQRREMEQMLRERILALVTPIVGTGNAAVEVTLDMDFTRSEVMREDFSPDATALRSEQGSFDGNSAGPAMGIPGAVANSPPPAADLVDANADPDAEAGPTGSSSTSFVRNYEVSRQVETRMMVVPTVTRINAAVLLRTPDAPEGEAVPAAGLIEMVETLTRTAIGFDDTRGDLVTVSSAAFMPVEDLMAAPSLAESDWLPGLGRTLAQLAILAIVVLGVVRPLLSRLLPQAPLASAMPGLAPVGFGDAIEVGQGESLSALRARLSGDPEGTPYEAEPQLSYEEKVTALRLLGRAEAGRIASVISGMLSETEARRT</sequence>
<feature type="domain" description="Flagellar M-ring N-terminal" evidence="11">
    <location>
        <begin position="68"/>
        <end position="235"/>
    </location>
</feature>
<dbReference type="InterPro" id="IPR045851">
    <property type="entry name" value="AMP-bd_C_sf"/>
</dbReference>
<keyword evidence="8 9" id="KW-0975">Bacterial flagellum</keyword>
<dbReference type="PIRSF" id="PIRSF004862">
    <property type="entry name" value="FliF"/>
    <property type="match status" value="1"/>
</dbReference>
<organism evidence="13 14">
    <name type="scientific">Roseicyclus mahoneyensis</name>
    <dbReference type="NCBI Taxonomy" id="164332"/>
    <lineage>
        <taxon>Bacteria</taxon>
        <taxon>Pseudomonadati</taxon>
        <taxon>Pseudomonadota</taxon>
        <taxon>Alphaproteobacteria</taxon>
        <taxon>Rhodobacterales</taxon>
        <taxon>Roseobacteraceae</taxon>
        <taxon>Roseicyclus</taxon>
    </lineage>
</organism>
<evidence type="ECO:0000256" key="3">
    <source>
        <dbReference type="ARBA" id="ARBA00007971"/>
    </source>
</evidence>
<evidence type="ECO:0000256" key="2">
    <source>
        <dbReference type="ARBA" id="ARBA00004651"/>
    </source>
</evidence>
<evidence type="ECO:0000313" key="13">
    <source>
        <dbReference type="EMBL" id="PWK60392.1"/>
    </source>
</evidence>
<evidence type="ECO:0000256" key="6">
    <source>
        <dbReference type="ARBA" id="ARBA00022989"/>
    </source>
</evidence>
<comment type="subcellular location">
    <subcellularLocation>
        <location evidence="1 9">Bacterial flagellum basal body</location>
    </subcellularLocation>
    <subcellularLocation>
        <location evidence="2">Cell membrane</location>
        <topology evidence="2">Multi-pass membrane protein</topology>
    </subcellularLocation>
</comment>
<feature type="transmembrane region" description="Helical" evidence="10">
    <location>
        <begin position="40"/>
        <end position="60"/>
    </location>
</feature>
<keyword evidence="13" id="KW-0966">Cell projection</keyword>
<dbReference type="GO" id="GO:0071973">
    <property type="term" value="P:bacterial-type flagellum-dependent cell motility"/>
    <property type="evidence" value="ECO:0007669"/>
    <property type="project" value="InterPro"/>
</dbReference>
<keyword evidence="13" id="KW-0282">Flagellum</keyword>
<evidence type="ECO:0000256" key="8">
    <source>
        <dbReference type="ARBA" id="ARBA00023143"/>
    </source>
</evidence>
<evidence type="ECO:0000256" key="7">
    <source>
        <dbReference type="ARBA" id="ARBA00023136"/>
    </source>
</evidence>
<evidence type="ECO:0000256" key="9">
    <source>
        <dbReference type="PIRNR" id="PIRNR004862"/>
    </source>
</evidence>
<reference evidence="13 14" key="1">
    <citation type="submission" date="2018-05" db="EMBL/GenBank/DDBJ databases">
        <title>Genomic Encyclopedia of Type Strains, Phase IV (KMG-IV): sequencing the most valuable type-strain genomes for metagenomic binning, comparative biology and taxonomic classification.</title>
        <authorList>
            <person name="Goeker M."/>
        </authorList>
    </citation>
    <scope>NUCLEOTIDE SEQUENCE [LARGE SCALE GENOMIC DNA]</scope>
    <source>
        <strain evidence="13 14">DSM 16097</strain>
    </source>
</reference>
<dbReference type="PANTHER" id="PTHR30046">
    <property type="entry name" value="FLAGELLAR M-RING PROTEIN"/>
    <property type="match status" value="1"/>
</dbReference>